<evidence type="ECO:0000256" key="9">
    <source>
        <dbReference type="SAM" id="Phobius"/>
    </source>
</evidence>
<dbReference type="GO" id="GO:0005886">
    <property type="term" value="C:plasma membrane"/>
    <property type="evidence" value="ECO:0007669"/>
    <property type="project" value="UniProtKB-SubCell"/>
</dbReference>
<feature type="transmembrane region" description="Helical" evidence="9">
    <location>
        <begin position="60"/>
        <end position="83"/>
    </location>
</feature>
<protein>
    <submittedName>
        <fullName evidence="10">Branched-chain amino acid ABC transporter permease</fullName>
    </submittedName>
</protein>
<feature type="transmembrane region" description="Helical" evidence="9">
    <location>
        <begin position="222"/>
        <end position="245"/>
    </location>
</feature>
<reference evidence="10 11" key="1">
    <citation type="journal article" date="2019" name="Nat. Microbiol.">
        <title>Mediterranean grassland soil C-N compound turnover is dependent on rainfall and depth, and is mediated by genomically divergent microorganisms.</title>
        <authorList>
            <person name="Diamond S."/>
            <person name="Andeer P.F."/>
            <person name="Li Z."/>
            <person name="Crits-Christoph A."/>
            <person name="Burstein D."/>
            <person name="Anantharaman K."/>
            <person name="Lane K.R."/>
            <person name="Thomas B.C."/>
            <person name="Pan C."/>
            <person name="Northen T.R."/>
            <person name="Banfield J.F."/>
        </authorList>
    </citation>
    <scope>NUCLEOTIDE SEQUENCE [LARGE SCALE GENOMIC DNA]</scope>
    <source>
        <strain evidence="10">NP_7</strain>
    </source>
</reference>
<evidence type="ECO:0000256" key="7">
    <source>
        <dbReference type="ARBA" id="ARBA00023136"/>
    </source>
</evidence>
<keyword evidence="6 9" id="KW-1133">Transmembrane helix</keyword>
<keyword evidence="4 9" id="KW-0812">Transmembrane</keyword>
<dbReference type="InterPro" id="IPR052157">
    <property type="entry name" value="BCAA_transport_permease"/>
</dbReference>
<comment type="caution">
    <text evidence="10">The sequence shown here is derived from an EMBL/GenBank/DDBJ whole genome shotgun (WGS) entry which is preliminary data.</text>
</comment>
<feature type="transmembrane region" description="Helical" evidence="9">
    <location>
        <begin position="257"/>
        <end position="276"/>
    </location>
</feature>
<dbReference type="Pfam" id="PF02653">
    <property type="entry name" value="BPD_transp_2"/>
    <property type="match status" value="1"/>
</dbReference>
<dbReference type="GO" id="GO:0022857">
    <property type="term" value="F:transmembrane transporter activity"/>
    <property type="evidence" value="ECO:0007669"/>
    <property type="project" value="InterPro"/>
</dbReference>
<dbReference type="PANTHER" id="PTHR11795:SF442">
    <property type="entry name" value="ABC TRANSPORTER ATP-BINDING PROTEIN"/>
    <property type="match status" value="1"/>
</dbReference>
<name>A0A537JCW5_9BACT</name>
<feature type="transmembrane region" description="Helical" evidence="9">
    <location>
        <begin position="12"/>
        <end position="30"/>
    </location>
</feature>
<evidence type="ECO:0000256" key="8">
    <source>
        <dbReference type="ARBA" id="ARBA00037998"/>
    </source>
</evidence>
<gene>
    <name evidence="10" type="ORF">E6H04_06850</name>
</gene>
<keyword evidence="5" id="KW-0029">Amino-acid transport</keyword>
<comment type="subcellular location">
    <subcellularLocation>
        <location evidence="1">Cell membrane</location>
        <topology evidence="1">Multi-pass membrane protein</topology>
    </subcellularLocation>
</comment>
<accession>A0A537JCW5</accession>
<keyword evidence="7 9" id="KW-0472">Membrane</keyword>
<sequence>MTFYLLQALNGLAYGMLLFLLAAGLSLIFGLMEVVNLAHGGFYMLGAYLALSAVRWTGSFWIAAIAVPLVLGAVGFLLEWEFLRPLYRRTHLDQILLTFGFAFVFSDLARWWWGADVQSLAPPPGLDRSIPLLGTFFPSYRLFVIALGAAMAGGLWLGLGRTRLGAMVRAGVANREMAQALGIDIGLVFTGVFAFGAALAGLAGVIAAPIQGVFPGVDFETLIVTLIVVVVGGLGTLPGSFWGSLLIGEVDTFGKTLVPQMALVVTYLVMAAVLIVRPTGLFGGRPR</sequence>
<organism evidence="10 11">
    <name type="scientific">Candidatus Segetimicrobium genomatis</name>
    <dbReference type="NCBI Taxonomy" id="2569760"/>
    <lineage>
        <taxon>Bacteria</taxon>
        <taxon>Bacillati</taxon>
        <taxon>Candidatus Sysuimicrobiota</taxon>
        <taxon>Candidatus Sysuimicrobiia</taxon>
        <taxon>Candidatus Sysuimicrobiales</taxon>
        <taxon>Candidatus Segetimicrobiaceae</taxon>
        <taxon>Candidatus Segetimicrobium</taxon>
    </lineage>
</organism>
<comment type="similarity">
    <text evidence="8">Belongs to the binding-protein-dependent transport system permease family. LivHM subfamily.</text>
</comment>
<keyword evidence="3" id="KW-1003">Cell membrane</keyword>
<evidence type="ECO:0000313" key="10">
    <source>
        <dbReference type="EMBL" id="TMI81388.1"/>
    </source>
</evidence>
<feature type="transmembrane region" description="Helical" evidence="9">
    <location>
        <begin position="95"/>
        <end position="113"/>
    </location>
</feature>
<evidence type="ECO:0000313" key="11">
    <source>
        <dbReference type="Proteomes" id="UP000320048"/>
    </source>
</evidence>
<dbReference type="AlphaFoldDB" id="A0A537JCW5"/>
<dbReference type="Proteomes" id="UP000320048">
    <property type="component" value="Unassembled WGS sequence"/>
</dbReference>
<dbReference type="EMBL" id="VBAO01000174">
    <property type="protein sequence ID" value="TMI81388.1"/>
    <property type="molecule type" value="Genomic_DNA"/>
</dbReference>
<dbReference type="CDD" id="cd06582">
    <property type="entry name" value="TM_PBP1_LivH_like"/>
    <property type="match status" value="1"/>
</dbReference>
<dbReference type="InterPro" id="IPR001851">
    <property type="entry name" value="ABC_transp_permease"/>
</dbReference>
<evidence type="ECO:0000256" key="3">
    <source>
        <dbReference type="ARBA" id="ARBA00022475"/>
    </source>
</evidence>
<evidence type="ECO:0000256" key="5">
    <source>
        <dbReference type="ARBA" id="ARBA00022970"/>
    </source>
</evidence>
<dbReference type="GO" id="GO:0006865">
    <property type="term" value="P:amino acid transport"/>
    <property type="evidence" value="ECO:0007669"/>
    <property type="project" value="UniProtKB-KW"/>
</dbReference>
<evidence type="ECO:0000256" key="2">
    <source>
        <dbReference type="ARBA" id="ARBA00022448"/>
    </source>
</evidence>
<feature type="transmembrane region" description="Helical" evidence="9">
    <location>
        <begin position="180"/>
        <end position="210"/>
    </location>
</feature>
<evidence type="ECO:0000256" key="4">
    <source>
        <dbReference type="ARBA" id="ARBA00022692"/>
    </source>
</evidence>
<evidence type="ECO:0000256" key="1">
    <source>
        <dbReference type="ARBA" id="ARBA00004651"/>
    </source>
</evidence>
<proteinExistence type="inferred from homology"/>
<keyword evidence="2" id="KW-0813">Transport</keyword>
<dbReference type="PANTHER" id="PTHR11795">
    <property type="entry name" value="BRANCHED-CHAIN AMINO ACID TRANSPORT SYSTEM PERMEASE PROTEIN LIVH"/>
    <property type="match status" value="1"/>
</dbReference>
<evidence type="ECO:0000256" key="6">
    <source>
        <dbReference type="ARBA" id="ARBA00022989"/>
    </source>
</evidence>
<feature type="transmembrane region" description="Helical" evidence="9">
    <location>
        <begin position="140"/>
        <end position="159"/>
    </location>
</feature>